<evidence type="ECO:0000313" key="2">
    <source>
        <dbReference type="Proteomes" id="UP000186096"/>
    </source>
</evidence>
<dbReference type="OrthoDB" id="3680308at2"/>
<name>A0A1N7GC80_9ACTN</name>
<protein>
    <submittedName>
        <fullName evidence="1">Uncharacterized protein</fullName>
    </submittedName>
</protein>
<organism evidence="1 2">
    <name type="scientific">Microbispora rosea</name>
    <dbReference type="NCBI Taxonomy" id="58117"/>
    <lineage>
        <taxon>Bacteria</taxon>
        <taxon>Bacillati</taxon>
        <taxon>Actinomycetota</taxon>
        <taxon>Actinomycetes</taxon>
        <taxon>Streptosporangiales</taxon>
        <taxon>Streptosporangiaceae</taxon>
        <taxon>Microbispora</taxon>
    </lineage>
</organism>
<accession>A0A1N7GC80</accession>
<evidence type="ECO:0000313" key="1">
    <source>
        <dbReference type="EMBL" id="SIS10164.1"/>
    </source>
</evidence>
<dbReference type="AlphaFoldDB" id="A0A1N7GC80"/>
<sequence length="115" mass="12430">MTSPGQQRAFLRRLLEKGAQQLGVARFGRHDRTVGTAATTGGGRFRVRTAEHHDWAHGDAWTGNRDAAAITKVATPVLIACVERDELPVTICAELLSYAPDRPCPPALVARASRS</sequence>
<dbReference type="STRING" id="58117.SAMN05421833_127106"/>
<reference evidence="2" key="1">
    <citation type="submission" date="2017-01" db="EMBL/GenBank/DDBJ databases">
        <authorList>
            <person name="Varghese N."/>
            <person name="Submissions S."/>
        </authorList>
    </citation>
    <scope>NUCLEOTIDE SEQUENCE [LARGE SCALE GENOMIC DNA]</scope>
    <source>
        <strain evidence="2">ATCC 12950</strain>
    </source>
</reference>
<dbReference type="RefSeq" id="WP_076440280.1">
    <property type="nucleotide sequence ID" value="NZ_FTNI01000027.1"/>
</dbReference>
<keyword evidence="2" id="KW-1185">Reference proteome</keyword>
<gene>
    <name evidence="1" type="ORF">SAMN05421833_127106</name>
</gene>
<proteinExistence type="predicted"/>
<dbReference type="EMBL" id="FTNI01000027">
    <property type="protein sequence ID" value="SIS10164.1"/>
    <property type="molecule type" value="Genomic_DNA"/>
</dbReference>
<dbReference type="Proteomes" id="UP000186096">
    <property type="component" value="Unassembled WGS sequence"/>
</dbReference>